<feature type="binding site" evidence="7">
    <location>
        <position position="201"/>
    </location>
    <ligand>
        <name>substrate</name>
    </ligand>
</feature>
<dbReference type="GO" id="GO:0061711">
    <property type="term" value="F:tRNA N(6)-L-threonylcarbamoyladenine synthase activity"/>
    <property type="evidence" value="ECO:0007669"/>
    <property type="project" value="UniProtKB-EC"/>
</dbReference>
<accession>A0A1T4QRX8</accession>
<keyword evidence="10" id="KW-1185">Reference proteome</keyword>
<comment type="cofactor">
    <cofactor evidence="7">
        <name>Fe(2+)</name>
        <dbReference type="ChEBI" id="CHEBI:29033"/>
    </cofactor>
    <text evidence="7">Binds 1 Fe(2+) ion per subunit.</text>
</comment>
<keyword evidence="3 7" id="KW-0479">Metal-binding</keyword>
<comment type="similarity">
    <text evidence="7">Belongs to the KAE1 / TsaD family.</text>
</comment>
<dbReference type="EMBL" id="FUXL01000005">
    <property type="protein sequence ID" value="SKA06367.1"/>
    <property type="molecule type" value="Genomic_DNA"/>
</dbReference>
<proteinExistence type="inferred from homology"/>
<dbReference type="STRING" id="1365950.SAMN05428963_105211"/>
<dbReference type="InterPro" id="IPR022450">
    <property type="entry name" value="TsaD"/>
</dbReference>
<feature type="binding site" evidence="7">
    <location>
        <begin position="151"/>
        <end position="155"/>
    </location>
    <ligand>
        <name>substrate</name>
    </ligand>
</feature>
<dbReference type="HAMAP" id="MF_01445">
    <property type="entry name" value="TsaD"/>
    <property type="match status" value="1"/>
</dbReference>
<name>A0A1T4QRX8_9HYPH</name>
<feature type="binding site" evidence="7">
    <location>
        <position position="129"/>
    </location>
    <ligand>
        <name>Fe cation</name>
        <dbReference type="ChEBI" id="CHEBI:24875"/>
    </ligand>
</feature>
<organism evidence="9 10">
    <name type="scientific">Consotaella salsifontis</name>
    <dbReference type="NCBI Taxonomy" id="1365950"/>
    <lineage>
        <taxon>Bacteria</taxon>
        <taxon>Pseudomonadati</taxon>
        <taxon>Pseudomonadota</taxon>
        <taxon>Alphaproteobacteria</taxon>
        <taxon>Hyphomicrobiales</taxon>
        <taxon>Aurantimonadaceae</taxon>
        <taxon>Consotaella</taxon>
    </lineage>
</organism>
<dbReference type="AlphaFoldDB" id="A0A1T4QRX8"/>
<evidence type="ECO:0000313" key="9">
    <source>
        <dbReference type="EMBL" id="SKA06367.1"/>
    </source>
</evidence>
<feature type="domain" description="Gcp-like" evidence="8">
    <location>
        <begin position="42"/>
        <end position="331"/>
    </location>
</feature>
<evidence type="ECO:0000256" key="4">
    <source>
        <dbReference type="ARBA" id="ARBA00023004"/>
    </source>
</evidence>
<dbReference type="Proteomes" id="UP000190135">
    <property type="component" value="Unassembled WGS sequence"/>
</dbReference>
<dbReference type="PRINTS" id="PR00789">
    <property type="entry name" value="OSIALOPTASE"/>
</dbReference>
<keyword evidence="1 7" id="KW-0808">Transferase</keyword>
<dbReference type="NCBIfam" id="TIGR03723">
    <property type="entry name" value="T6A_TsaD_YgjD"/>
    <property type="match status" value="1"/>
</dbReference>
<dbReference type="EC" id="2.3.1.234" evidence="7"/>
<keyword evidence="2 7" id="KW-0819">tRNA processing</keyword>
<keyword evidence="5 7" id="KW-0012">Acyltransferase</keyword>
<dbReference type="PANTHER" id="PTHR11735">
    <property type="entry name" value="TRNA N6-ADENOSINE THREONYLCARBAMOYLTRANSFERASE"/>
    <property type="match status" value="1"/>
</dbReference>
<evidence type="ECO:0000256" key="2">
    <source>
        <dbReference type="ARBA" id="ARBA00022694"/>
    </source>
</evidence>
<keyword evidence="4 7" id="KW-0408">Iron</keyword>
<dbReference type="CDD" id="cd24133">
    <property type="entry name" value="ASKHA_NBD_TsaD_bac"/>
    <property type="match status" value="1"/>
</dbReference>
<comment type="function">
    <text evidence="7">Required for the formation of a threonylcarbamoyl group on adenosine at position 37 (t(6)A37) in tRNAs that read codons beginning with adenine. Is involved in the transfer of the threonylcarbamoyl moiety of threonylcarbamoyl-AMP (TC-AMP) to the N6 group of A37, together with TsaE and TsaB. TsaD likely plays a direct catalytic role in this reaction.</text>
</comment>
<dbReference type="Pfam" id="PF00814">
    <property type="entry name" value="TsaD"/>
    <property type="match status" value="1"/>
</dbReference>
<dbReference type="SUPFAM" id="SSF53067">
    <property type="entry name" value="Actin-like ATPase domain"/>
    <property type="match status" value="2"/>
</dbReference>
<comment type="catalytic activity">
    <reaction evidence="6 7">
        <text>L-threonylcarbamoyladenylate + adenosine(37) in tRNA = N(6)-L-threonylcarbamoyladenosine(37) in tRNA + AMP + H(+)</text>
        <dbReference type="Rhea" id="RHEA:37059"/>
        <dbReference type="Rhea" id="RHEA-COMP:10162"/>
        <dbReference type="Rhea" id="RHEA-COMP:10163"/>
        <dbReference type="ChEBI" id="CHEBI:15378"/>
        <dbReference type="ChEBI" id="CHEBI:73682"/>
        <dbReference type="ChEBI" id="CHEBI:74411"/>
        <dbReference type="ChEBI" id="CHEBI:74418"/>
        <dbReference type="ChEBI" id="CHEBI:456215"/>
        <dbReference type="EC" id="2.3.1.234"/>
    </reaction>
</comment>
<keyword evidence="7" id="KW-0963">Cytoplasm</keyword>
<feature type="binding site" evidence="7">
    <location>
        <position position="184"/>
    </location>
    <ligand>
        <name>substrate</name>
    </ligand>
</feature>
<evidence type="ECO:0000256" key="6">
    <source>
        <dbReference type="ARBA" id="ARBA00048117"/>
    </source>
</evidence>
<evidence type="ECO:0000256" key="5">
    <source>
        <dbReference type="ARBA" id="ARBA00023315"/>
    </source>
</evidence>
<evidence type="ECO:0000256" key="3">
    <source>
        <dbReference type="ARBA" id="ARBA00022723"/>
    </source>
</evidence>
<dbReference type="GO" id="GO:0005506">
    <property type="term" value="F:iron ion binding"/>
    <property type="evidence" value="ECO:0007669"/>
    <property type="project" value="UniProtKB-UniRule"/>
</dbReference>
<dbReference type="PANTHER" id="PTHR11735:SF6">
    <property type="entry name" value="TRNA N6-ADENOSINE THREONYLCARBAMOYLTRANSFERASE, MITOCHONDRIAL"/>
    <property type="match status" value="1"/>
</dbReference>
<evidence type="ECO:0000256" key="7">
    <source>
        <dbReference type="HAMAP-Rule" id="MF_01445"/>
    </source>
</evidence>
<reference evidence="9 10" key="1">
    <citation type="submission" date="2017-02" db="EMBL/GenBank/DDBJ databases">
        <authorList>
            <person name="Peterson S.W."/>
        </authorList>
    </citation>
    <scope>NUCLEOTIDE SEQUENCE [LARGE SCALE GENOMIC DNA]</scope>
    <source>
        <strain evidence="9 10">USBA 369</strain>
    </source>
</reference>
<evidence type="ECO:0000256" key="1">
    <source>
        <dbReference type="ARBA" id="ARBA00022679"/>
    </source>
</evidence>
<protein>
    <recommendedName>
        <fullName evidence="7">tRNA N6-adenosine threonylcarbamoyltransferase</fullName>
        <ecNumber evidence="7">2.3.1.234</ecNumber>
    </recommendedName>
    <alternativeName>
        <fullName evidence="7">N6-L-threonylcarbamoyladenine synthase</fullName>
        <shortName evidence="7">t(6)A synthase</shortName>
    </alternativeName>
    <alternativeName>
        <fullName evidence="7">t(6)A37 threonylcarbamoyladenosine biosynthesis protein TsaD</fullName>
    </alternativeName>
    <alternativeName>
        <fullName evidence="7">tRNA threonylcarbamoyladenosine biosynthesis protein TsaD</fullName>
    </alternativeName>
</protein>
<feature type="binding site" evidence="7">
    <location>
        <position position="297"/>
    </location>
    <ligand>
        <name>substrate</name>
    </ligand>
</feature>
<dbReference type="GO" id="GO:0005737">
    <property type="term" value="C:cytoplasm"/>
    <property type="evidence" value="ECO:0007669"/>
    <property type="project" value="UniProtKB-SubCell"/>
</dbReference>
<dbReference type="InterPro" id="IPR017861">
    <property type="entry name" value="KAE1/TsaD"/>
</dbReference>
<feature type="binding site" evidence="7">
    <location>
        <position position="133"/>
    </location>
    <ligand>
        <name>Fe cation</name>
        <dbReference type="ChEBI" id="CHEBI:24875"/>
    </ligand>
</feature>
<comment type="subcellular location">
    <subcellularLocation>
        <location evidence="7">Cytoplasm</location>
    </subcellularLocation>
</comment>
<sequence length="373" mass="38015">MVPRPVNPVSAAPKGPVLGIETSCDETAAAVVGRTASGAPVILSSVVLSQTEEHAAFGGVVPEIAARAHVEAVDGIVKAALTEAGTGLEGLAGIAATVGPGLVGGLIVGAMTGKALAAARKLPFFAINHLEGHALTPRLTDAVAYPYLVLLVSGGHTQILLVRGLGRYERWGTTIDDALGEAFDKTAKMLGLGHPGGPLVERAAASGDAGRFHLPRPMRGEKRLDFSFSGLKTAVRQAANAAAPLSDQDVADLCAGFQAAAADSVRDRIGRALERYRAELSDLADPVLAVAGGVAANGAIRAALNAACQGHGVRLVAPPLSLCGDNGAMIAHAGLERLEAGLFDGFEAPVRPRWPLDEQAAPMIGFGKRGAKA</sequence>
<feature type="binding site" evidence="7">
    <location>
        <position position="197"/>
    </location>
    <ligand>
        <name>substrate</name>
    </ligand>
</feature>
<dbReference type="Gene3D" id="3.30.420.40">
    <property type="match status" value="2"/>
</dbReference>
<dbReference type="GO" id="GO:0002949">
    <property type="term" value="P:tRNA threonylcarbamoyladenosine modification"/>
    <property type="evidence" value="ECO:0007669"/>
    <property type="project" value="UniProtKB-UniRule"/>
</dbReference>
<dbReference type="InterPro" id="IPR043129">
    <property type="entry name" value="ATPase_NBD"/>
</dbReference>
<dbReference type="NCBIfam" id="TIGR00329">
    <property type="entry name" value="gcp_kae1"/>
    <property type="match status" value="1"/>
</dbReference>
<dbReference type="FunFam" id="3.30.420.40:FF:000012">
    <property type="entry name" value="tRNA N6-adenosine threonylcarbamoyltransferase"/>
    <property type="match status" value="1"/>
</dbReference>
<evidence type="ECO:0000313" key="10">
    <source>
        <dbReference type="Proteomes" id="UP000190135"/>
    </source>
</evidence>
<evidence type="ECO:0000259" key="8">
    <source>
        <dbReference type="Pfam" id="PF00814"/>
    </source>
</evidence>
<gene>
    <name evidence="7" type="primary">tsaD</name>
    <name evidence="9" type="ORF">SAMN05428963_105211</name>
</gene>
<feature type="binding site" evidence="7">
    <location>
        <position position="325"/>
    </location>
    <ligand>
        <name>Fe cation</name>
        <dbReference type="ChEBI" id="CHEBI:24875"/>
    </ligand>
</feature>
<dbReference type="InterPro" id="IPR000905">
    <property type="entry name" value="Gcp-like_dom"/>
</dbReference>